<dbReference type="Pfam" id="PF12689">
    <property type="entry name" value="Acid_PPase"/>
    <property type="match status" value="1"/>
</dbReference>
<organism evidence="1 2">
    <name type="scientific">Piloderma croceum (strain F 1598)</name>
    <dbReference type="NCBI Taxonomy" id="765440"/>
    <lineage>
        <taxon>Eukaryota</taxon>
        <taxon>Fungi</taxon>
        <taxon>Dikarya</taxon>
        <taxon>Basidiomycota</taxon>
        <taxon>Agaricomycotina</taxon>
        <taxon>Agaricomycetes</taxon>
        <taxon>Agaricomycetidae</taxon>
        <taxon>Atheliales</taxon>
        <taxon>Atheliaceae</taxon>
        <taxon>Piloderma</taxon>
    </lineage>
</organism>
<dbReference type="OrthoDB" id="2865258at2759"/>
<dbReference type="HOGENOM" id="CLU_2334436_0_0_1"/>
<keyword evidence="2" id="KW-1185">Reference proteome</keyword>
<sequence>MQGRKSHTLRRYTKRLEYHIPKWYDKFHFLIPSVPRLTSLKLFFDDERRNKEVETLGVTFHHTPDGIENQVFEKGLTEWKKRHPALVVEDAEASVQEE</sequence>
<reference evidence="2" key="2">
    <citation type="submission" date="2015-01" db="EMBL/GenBank/DDBJ databases">
        <title>Evolutionary Origins and Diversification of the Mycorrhizal Mutualists.</title>
        <authorList>
            <consortium name="DOE Joint Genome Institute"/>
            <consortium name="Mycorrhizal Genomics Consortium"/>
            <person name="Kohler A."/>
            <person name="Kuo A."/>
            <person name="Nagy L.G."/>
            <person name="Floudas D."/>
            <person name="Copeland A."/>
            <person name="Barry K.W."/>
            <person name="Cichocki N."/>
            <person name="Veneault-Fourrey C."/>
            <person name="LaButti K."/>
            <person name="Lindquist E.A."/>
            <person name="Lipzen A."/>
            <person name="Lundell T."/>
            <person name="Morin E."/>
            <person name="Murat C."/>
            <person name="Riley R."/>
            <person name="Ohm R."/>
            <person name="Sun H."/>
            <person name="Tunlid A."/>
            <person name="Henrissat B."/>
            <person name="Grigoriev I.V."/>
            <person name="Hibbett D.S."/>
            <person name="Martin F."/>
        </authorList>
    </citation>
    <scope>NUCLEOTIDE SEQUENCE [LARGE SCALE GENOMIC DNA]</scope>
    <source>
        <strain evidence="2">F 1598</strain>
    </source>
</reference>
<evidence type="ECO:0000313" key="2">
    <source>
        <dbReference type="Proteomes" id="UP000054166"/>
    </source>
</evidence>
<dbReference type="InterPro" id="IPR010036">
    <property type="entry name" value="MDP_1_eu_arc"/>
</dbReference>
<dbReference type="GO" id="GO:0016791">
    <property type="term" value="F:phosphatase activity"/>
    <property type="evidence" value="ECO:0007669"/>
    <property type="project" value="InterPro"/>
</dbReference>
<proteinExistence type="predicted"/>
<gene>
    <name evidence="1" type="ORF">PILCRDRAFT_16887</name>
</gene>
<protein>
    <submittedName>
        <fullName evidence="1">Uncharacterized protein</fullName>
    </submittedName>
</protein>
<reference evidence="1 2" key="1">
    <citation type="submission" date="2014-04" db="EMBL/GenBank/DDBJ databases">
        <authorList>
            <consortium name="DOE Joint Genome Institute"/>
            <person name="Kuo A."/>
            <person name="Tarkka M."/>
            <person name="Buscot F."/>
            <person name="Kohler A."/>
            <person name="Nagy L.G."/>
            <person name="Floudas D."/>
            <person name="Copeland A."/>
            <person name="Barry K.W."/>
            <person name="Cichocki N."/>
            <person name="Veneault-Fourrey C."/>
            <person name="LaButti K."/>
            <person name="Lindquist E.A."/>
            <person name="Lipzen A."/>
            <person name="Lundell T."/>
            <person name="Morin E."/>
            <person name="Murat C."/>
            <person name="Sun H."/>
            <person name="Tunlid A."/>
            <person name="Henrissat B."/>
            <person name="Grigoriev I.V."/>
            <person name="Hibbett D.S."/>
            <person name="Martin F."/>
            <person name="Nordberg H.P."/>
            <person name="Cantor M.N."/>
            <person name="Hua S.X."/>
        </authorList>
    </citation>
    <scope>NUCLEOTIDE SEQUENCE [LARGE SCALE GENOMIC DNA]</scope>
    <source>
        <strain evidence="1 2">F 1598</strain>
    </source>
</reference>
<dbReference type="InParanoid" id="A0A0C3EUZ9"/>
<dbReference type="Gene3D" id="3.40.50.1000">
    <property type="entry name" value="HAD superfamily/HAD-like"/>
    <property type="match status" value="1"/>
</dbReference>
<dbReference type="STRING" id="765440.A0A0C3EUZ9"/>
<dbReference type="Proteomes" id="UP000054166">
    <property type="component" value="Unassembled WGS sequence"/>
</dbReference>
<dbReference type="EMBL" id="KN833253">
    <property type="protein sequence ID" value="KIM71631.1"/>
    <property type="molecule type" value="Genomic_DNA"/>
</dbReference>
<dbReference type="InterPro" id="IPR023214">
    <property type="entry name" value="HAD_sf"/>
</dbReference>
<name>A0A0C3EUZ9_PILCF</name>
<dbReference type="AlphaFoldDB" id="A0A0C3EUZ9"/>
<accession>A0A0C3EUZ9</accession>
<evidence type="ECO:0000313" key="1">
    <source>
        <dbReference type="EMBL" id="KIM71631.1"/>
    </source>
</evidence>